<evidence type="ECO:0000256" key="1">
    <source>
        <dbReference type="SAM" id="SignalP"/>
    </source>
</evidence>
<dbReference type="Proteomes" id="UP000503483">
    <property type="component" value="Chromosome"/>
</dbReference>
<dbReference type="SUPFAM" id="SSF75169">
    <property type="entry name" value="DsrEFH-like"/>
    <property type="match status" value="1"/>
</dbReference>
<dbReference type="AlphaFoldDB" id="A0A6M8EBY5"/>
<feature type="signal peptide" evidence="1">
    <location>
        <begin position="1"/>
        <end position="24"/>
    </location>
</feature>
<name>A0A6M8EBY5_9BACT</name>
<dbReference type="PANTHER" id="PTHR37691">
    <property type="entry name" value="BLR3518 PROTEIN"/>
    <property type="match status" value="1"/>
</dbReference>
<accession>A0A6M8EBY5</accession>
<feature type="chain" id="PRO_5026966961" evidence="1">
    <location>
        <begin position="25"/>
        <end position="141"/>
    </location>
</feature>
<protein>
    <submittedName>
        <fullName evidence="2">Intracellular sulfur oxidation protein, DsrE/DsrF family</fullName>
    </submittedName>
</protein>
<dbReference type="InterPro" id="IPR003787">
    <property type="entry name" value="Sulphur_relay_DsrE/F-like"/>
</dbReference>
<dbReference type="Pfam" id="PF02635">
    <property type="entry name" value="DsrE"/>
    <property type="match status" value="1"/>
</dbReference>
<reference evidence="2 3" key="1">
    <citation type="submission" date="2019-08" db="EMBL/GenBank/DDBJ databases">
        <title>Complete genome sequence of Arcobacter acticola.</title>
        <authorList>
            <person name="Miller W."/>
        </authorList>
    </citation>
    <scope>NUCLEOTIDE SEQUENCE [LARGE SCALE GENOMIC DNA]</scope>
    <source>
        <strain evidence="2 3">KCTC 52212</strain>
    </source>
</reference>
<dbReference type="InterPro" id="IPR027396">
    <property type="entry name" value="DsrEFH-like"/>
</dbReference>
<dbReference type="EMBL" id="CP042652">
    <property type="protein sequence ID" value="QKE29003.1"/>
    <property type="molecule type" value="Genomic_DNA"/>
</dbReference>
<dbReference type="Gene3D" id="3.40.1260.10">
    <property type="entry name" value="DsrEFH-like"/>
    <property type="match status" value="1"/>
</dbReference>
<dbReference type="PANTHER" id="PTHR37691:SF1">
    <property type="entry name" value="BLR3518 PROTEIN"/>
    <property type="match status" value="1"/>
</dbReference>
<keyword evidence="1" id="KW-0732">Signal</keyword>
<dbReference type="KEGG" id="paco:AACT_1854"/>
<organism evidence="2 3">
    <name type="scientific">Arcobacter acticola</name>
    <dbReference type="NCBI Taxonomy" id="1849015"/>
    <lineage>
        <taxon>Bacteria</taxon>
        <taxon>Pseudomonadati</taxon>
        <taxon>Campylobacterota</taxon>
        <taxon>Epsilonproteobacteria</taxon>
        <taxon>Campylobacterales</taxon>
        <taxon>Arcobacteraceae</taxon>
        <taxon>Arcobacter</taxon>
    </lineage>
</organism>
<dbReference type="RefSeq" id="WP_172126562.1">
    <property type="nucleotide sequence ID" value="NZ_CP042652.1"/>
</dbReference>
<sequence length="141" mass="15546">MKNLFTKIAFLFISLLFLSSNLNASEHKVVIQVSTDDTRTQLLALNNASNLQKLYGMDNVTIEIVAFGPGLGILTEQSFHSTRVKDLSLQDVKFSACENTMAHIKEKTGVDPILTKGVTTVKAGVGRIVELQEQGYSYIRP</sequence>
<gene>
    <name evidence="2" type="ORF">AACT_1854</name>
</gene>
<evidence type="ECO:0000313" key="2">
    <source>
        <dbReference type="EMBL" id="QKE29003.1"/>
    </source>
</evidence>
<evidence type="ECO:0000313" key="3">
    <source>
        <dbReference type="Proteomes" id="UP000503483"/>
    </source>
</evidence>
<keyword evidence="3" id="KW-1185">Reference proteome</keyword>
<proteinExistence type="predicted"/>